<dbReference type="HOGENOM" id="CLU_1043304_0_0_1"/>
<keyword evidence="4" id="KW-1185">Reference proteome</keyword>
<evidence type="ECO:0000313" key="3">
    <source>
        <dbReference type="EMBL" id="EFH66053.1"/>
    </source>
</evidence>
<sequence>MLSPFSSPRRSRRGSKENKNPYSNQGLDKFSALLSELDEKRQSIYAKRLDPDGPPLVRFVFTSSGECVPVMIKTKKAGQKKDVQDDFKVKKKDVLDDFKFKTESKTEHEIEIKKADLETEQQQSYVVNENLKKISRPNHLFPVTVVLVLTETKRKSTAKETKRAFKRFFEHIPRTALIGMLSFFLHDKLSKYEKDPSKPFSNALAYASIGYVVFQIAHGFARAKNPTSFVFDFISILCGLASVVIAFAAIFNS</sequence>
<dbReference type="PANTHER" id="PTHR35275">
    <property type="entry name" value="ZCF37"/>
    <property type="match status" value="1"/>
</dbReference>
<reference evidence="4" key="1">
    <citation type="journal article" date="2011" name="Nat. Genet.">
        <title>The Arabidopsis lyrata genome sequence and the basis of rapid genome size change.</title>
        <authorList>
            <person name="Hu T.T."/>
            <person name="Pattyn P."/>
            <person name="Bakker E.G."/>
            <person name="Cao J."/>
            <person name="Cheng J.-F."/>
            <person name="Clark R.M."/>
            <person name="Fahlgren N."/>
            <person name="Fawcett J.A."/>
            <person name="Grimwood J."/>
            <person name="Gundlach H."/>
            <person name="Haberer G."/>
            <person name="Hollister J.D."/>
            <person name="Ossowski S."/>
            <person name="Ottilar R.P."/>
            <person name="Salamov A.A."/>
            <person name="Schneeberger K."/>
            <person name="Spannagl M."/>
            <person name="Wang X."/>
            <person name="Yang L."/>
            <person name="Nasrallah M.E."/>
            <person name="Bergelson J."/>
            <person name="Carrington J.C."/>
            <person name="Gaut B.S."/>
            <person name="Schmutz J."/>
            <person name="Mayer K.F.X."/>
            <person name="Van de Peer Y."/>
            <person name="Grigoriev I.V."/>
            <person name="Nordborg M."/>
            <person name="Weigel D."/>
            <person name="Guo Y.-L."/>
        </authorList>
    </citation>
    <scope>NUCLEOTIDE SEQUENCE [LARGE SCALE GENOMIC DNA]</scope>
    <source>
        <strain evidence="4">cv. MN47</strain>
    </source>
</reference>
<dbReference type="InterPro" id="IPR045880">
    <property type="entry name" value="ZCF37"/>
</dbReference>
<feature type="region of interest" description="Disordered" evidence="1">
    <location>
        <begin position="1"/>
        <end position="26"/>
    </location>
</feature>
<protein>
    <submittedName>
        <fullName evidence="3">Predicted protein</fullName>
    </submittedName>
</protein>
<keyword evidence="2" id="KW-1133">Transmembrane helix</keyword>
<dbReference type="Gramene" id="Al_scaffold_0001_997">
    <property type="protein sequence ID" value="Al_scaffold_0001_997"/>
    <property type="gene ID" value="Al_scaffold_0001_997"/>
</dbReference>
<dbReference type="EMBL" id="GL348713">
    <property type="protein sequence ID" value="EFH66053.1"/>
    <property type="molecule type" value="Genomic_DNA"/>
</dbReference>
<feature type="transmembrane region" description="Helical" evidence="2">
    <location>
        <begin position="168"/>
        <end position="185"/>
    </location>
</feature>
<name>D7KKN2_ARALL</name>
<keyword evidence="2" id="KW-0812">Transmembrane</keyword>
<feature type="transmembrane region" description="Helical" evidence="2">
    <location>
        <begin position="229"/>
        <end position="251"/>
    </location>
</feature>
<organism evidence="4">
    <name type="scientific">Arabidopsis lyrata subsp. lyrata</name>
    <name type="common">Lyre-leaved rock-cress</name>
    <dbReference type="NCBI Taxonomy" id="81972"/>
    <lineage>
        <taxon>Eukaryota</taxon>
        <taxon>Viridiplantae</taxon>
        <taxon>Streptophyta</taxon>
        <taxon>Embryophyta</taxon>
        <taxon>Tracheophyta</taxon>
        <taxon>Spermatophyta</taxon>
        <taxon>Magnoliopsida</taxon>
        <taxon>eudicotyledons</taxon>
        <taxon>Gunneridae</taxon>
        <taxon>Pentapetalae</taxon>
        <taxon>rosids</taxon>
        <taxon>malvids</taxon>
        <taxon>Brassicales</taxon>
        <taxon>Brassicaceae</taxon>
        <taxon>Camelineae</taxon>
        <taxon>Arabidopsis</taxon>
    </lineage>
</organism>
<dbReference type="AlphaFoldDB" id="D7KKN2"/>
<proteinExistence type="predicted"/>
<keyword evidence="2" id="KW-0472">Membrane</keyword>
<evidence type="ECO:0000256" key="2">
    <source>
        <dbReference type="SAM" id="Phobius"/>
    </source>
</evidence>
<dbReference type="STRING" id="81972.D7KKN2"/>
<evidence type="ECO:0000256" key="1">
    <source>
        <dbReference type="SAM" id="MobiDB-lite"/>
    </source>
</evidence>
<feature type="transmembrane region" description="Helical" evidence="2">
    <location>
        <begin position="200"/>
        <end position="217"/>
    </location>
</feature>
<gene>
    <name evidence="3" type="ORF">ARALYDRAFT_678674</name>
</gene>
<dbReference type="Proteomes" id="UP000008694">
    <property type="component" value="Unassembled WGS sequence"/>
</dbReference>
<evidence type="ECO:0000313" key="4">
    <source>
        <dbReference type="Proteomes" id="UP000008694"/>
    </source>
</evidence>
<accession>D7KKN2</accession>
<dbReference type="PANTHER" id="PTHR35275:SF12">
    <property type="entry name" value="ZCF37"/>
    <property type="match status" value="1"/>
</dbReference>